<keyword evidence="8" id="KW-0472">Membrane</keyword>
<dbReference type="CDD" id="cd16029">
    <property type="entry name" value="4-S"/>
    <property type="match status" value="1"/>
</dbReference>
<evidence type="ECO:0000256" key="4">
    <source>
        <dbReference type="ARBA" id="ARBA00022801"/>
    </source>
</evidence>
<dbReference type="Gene3D" id="3.40.720.10">
    <property type="entry name" value="Alkaline Phosphatase, subunit A"/>
    <property type="match status" value="1"/>
</dbReference>
<dbReference type="EMBL" id="HBUF01347582">
    <property type="protein sequence ID" value="CAG6710905.1"/>
    <property type="molecule type" value="Transcribed_RNA"/>
</dbReference>
<dbReference type="Gene3D" id="3.30.1120.10">
    <property type="match status" value="1"/>
</dbReference>
<keyword evidence="7" id="KW-0175">Coiled coil</keyword>
<evidence type="ECO:0000256" key="2">
    <source>
        <dbReference type="ARBA" id="ARBA00008779"/>
    </source>
</evidence>
<reference evidence="10" key="1">
    <citation type="submission" date="2021-05" db="EMBL/GenBank/DDBJ databases">
        <authorList>
            <person name="Alioto T."/>
            <person name="Alioto T."/>
            <person name="Gomez Garrido J."/>
        </authorList>
    </citation>
    <scope>NUCLEOTIDE SEQUENCE</scope>
</reference>
<comment type="similarity">
    <text evidence="2">Belongs to the sulfatase family.</text>
</comment>
<keyword evidence="5" id="KW-0106">Calcium</keyword>
<evidence type="ECO:0000256" key="8">
    <source>
        <dbReference type="SAM" id="Phobius"/>
    </source>
</evidence>
<dbReference type="PROSITE" id="PS00149">
    <property type="entry name" value="SULFATASE_2"/>
    <property type="match status" value="1"/>
</dbReference>
<dbReference type="InterPro" id="IPR017850">
    <property type="entry name" value="Alkaline_phosphatase_core_sf"/>
</dbReference>
<accession>A0A8D8LSY5</accession>
<dbReference type="InterPro" id="IPR047115">
    <property type="entry name" value="ARSB"/>
</dbReference>
<feature type="transmembrane region" description="Helical" evidence="8">
    <location>
        <begin position="572"/>
        <end position="591"/>
    </location>
</feature>
<dbReference type="AlphaFoldDB" id="A0A8D8LSY5"/>
<keyword evidence="8" id="KW-0812">Transmembrane</keyword>
<dbReference type="EMBL" id="HBUF01023494">
    <property type="protein sequence ID" value="CAG6611988.1"/>
    <property type="molecule type" value="Transcribed_RNA"/>
</dbReference>
<keyword evidence="8" id="KW-1133">Transmembrane helix</keyword>
<keyword evidence="4" id="KW-0378">Hydrolase</keyword>
<protein>
    <submittedName>
        <fullName evidence="10">Arylsulfatase B</fullName>
    </submittedName>
</protein>
<sequence>MVRLYTKYEFNTFFFILYSVVILCTKNVSGGQPNIIFIVADDLGWNDVGFHGENAIPTPNIDALAYNGIILNRHYTLPTCSPSRAALLTGRYPFRYGIERPIGAGIPESVPVTEKLLPQYLKELGYATHLIGKWHIGCHREELLPFNRGFDNHTGYWNGYLNFNDSVHHSNNARGFDARQNMKEYATEMSSKYLTDFLTDESVKIIKSHNQTKPLFLQFSHAAVHTAQMGTKDQEAGVLQVADEYENNRTFGHIKNPNRRLFAGILKSMDDSVGRVIESLHEANMLENSLIVFISDNGGPTTDGLFFHGNTGSNWPLRGAKYSVYEGGVRNVAAIWSPLLSKGQVFNHLFHLTDWLPTLYHIAGGDMSKLSNDIDGINHWNSLIDSGIVPQQRDTILVAFNSELNDEALIHREWKLVKVNTSKTMSFAHIHYKRTPYDGSTYDTDKIVNSKTNLILGKYQNSDYFTLTTDLIDQLRSKAKIDCVERTPVETNCMDKYCLYNIIQDPCEYKNEANEHPEIIEQLKTLLDRYKREKQDVTAQIVSFEEMANPIYWHGYWSPWKETDVHLWVNEAILVLAGTLVLLIYISYVVYKKIL</sequence>
<evidence type="ECO:0000256" key="3">
    <source>
        <dbReference type="ARBA" id="ARBA00022723"/>
    </source>
</evidence>
<comment type="cofactor">
    <cofactor evidence="1">
        <name>Ca(2+)</name>
        <dbReference type="ChEBI" id="CHEBI:29108"/>
    </cofactor>
</comment>
<dbReference type="PROSITE" id="PS00523">
    <property type="entry name" value="SULFATASE_1"/>
    <property type="match status" value="1"/>
</dbReference>
<dbReference type="SUPFAM" id="SSF53649">
    <property type="entry name" value="Alkaline phosphatase-like"/>
    <property type="match status" value="1"/>
</dbReference>
<keyword evidence="3" id="KW-0479">Metal-binding</keyword>
<dbReference type="EMBL" id="HBUF01232815">
    <property type="protein sequence ID" value="CAG6674054.1"/>
    <property type="molecule type" value="Transcribed_RNA"/>
</dbReference>
<evidence type="ECO:0000313" key="10">
    <source>
        <dbReference type="EMBL" id="CAG6611988.1"/>
    </source>
</evidence>
<keyword evidence="6" id="KW-0325">Glycoprotein</keyword>
<dbReference type="Pfam" id="PF00884">
    <property type="entry name" value="Sulfatase"/>
    <property type="match status" value="1"/>
</dbReference>
<dbReference type="GO" id="GO:0046872">
    <property type="term" value="F:metal ion binding"/>
    <property type="evidence" value="ECO:0007669"/>
    <property type="project" value="UniProtKB-KW"/>
</dbReference>
<organism evidence="10">
    <name type="scientific">Cacopsylla melanoneura</name>
    <dbReference type="NCBI Taxonomy" id="428564"/>
    <lineage>
        <taxon>Eukaryota</taxon>
        <taxon>Metazoa</taxon>
        <taxon>Ecdysozoa</taxon>
        <taxon>Arthropoda</taxon>
        <taxon>Hexapoda</taxon>
        <taxon>Insecta</taxon>
        <taxon>Pterygota</taxon>
        <taxon>Neoptera</taxon>
        <taxon>Paraneoptera</taxon>
        <taxon>Hemiptera</taxon>
        <taxon>Sternorrhyncha</taxon>
        <taxon>Psylloidea</taxon>
        <taxon>Psyllidae</taxon>
        <taxon>Psyllinae</taxon>
        <taxon>Cacopsylla</taxon>
    </lineage>
</organism>
<dbReference type="GO" id="GO:0008484">
    <property type="term" value="F:sulfuric ester hydrolase activity"/>
    <property type="evidence" value="ECO:0007669"/>
    <property type="project" value="InterPro"/>
</dbReference>
<evidence type="ECO:0000256" key="1">
    <source>
        <dbReference type="ARBA" id="ARBA00001913"/>
    </source>
</evidence>
<dbReference type="InterPro" id="IPR000917">
    <property type="entry name" value="Sulfatase_N"/>
</dbReference>
<feature type="domain" description="Sulfatase N-terminal" evidence="9">
    <location>
        <begin position="33"/>
        <end position="364"/>
    </location>
</feature>
<evidence type="ECO:0000256" key="5">
    <source>
        <dbReference type="ARBA" id="ARBA00022837"/>
    </source>
</evidence>
<dbReference type="InterPro" id="IPR024607">
    <property type="entry name" value="Sulfatase_CS"/>
</dbReference>
<dbReference type="PANTHER" id="PTHR10342:SF264">
    <property type="entry name" value="MIP05773P-RELATED"/>
    <property type="match status" value="1"/>
</dbReference>
<feature type="coiled-coil region" evidence="7">
    <location>
        <begin position="520"/>
        <end position="547"/>
    </location>
</feature>
<proteinExistence type="inferred from homology"/>
<evidence type="ECO:0000256" key="6">
    <source>
        <dbReference type="ARBA" id="ARBA00023180"/>
    </source>
</evidence>
<dbReference type="PANTHER" id="PTHR10342">
    <property type="entry name" value="ARYLSULFATASE"/>
    <property type="match status" value="1"/>
</dbReference>
<evidence type="ECO:0000256" key="7">
    <source>
        <dbReference type="SAM" id="Coils"/>
    </source>
</evidence>
<name>A0A8D8LSY5_9HEMI</name>
<evidence type="ECO:0000259" key="9">
    <source>
        <dbReference type="Pfam" id="PF00884"/>
    </source>
</evidence>